<keyword evidence="1" id="KW-0472">Membrane</keyword>
<evidence type="ECO:0000313" key="3">
    <source>
        <dbReference type="Proteomes" id="UP000184112"/>
    </source>
</evidence>
<feature type="transmembrane region" description="Helical" evidence="1">
    <location>
        <begin position="12"/>
        <end position="32"/>
    </location>
</feature>
<reference evidence="2 3" key="1">
    <citation type="submission" date="2016-11" db="EMBL/GenBank/DDBJ databases">
        <authorList>
            <person name="Jaros S."/>
            <person name="Januszkiewicz K."/>
            <person name="Wedrychowicz H."/>
        </authorList>
    </citation>
    <scope>NUCLEOTIDE SEQUENCE [LARGE SCALE GENOMIC DNA]</scope>
    <source>
        <strain evidence="2 3">DSM 6792</strain>
    </source>
</reference>
<sequence>MKKIKKLNCEKIIYIFTLISFILFLVFFINNYKKTVILEKERIRINREIYLKQVISKKKEQDFIEEEQEKKIIEKKQKCTEVR</sequence>
<keyword evidence="1" id="KW-1133">Transmembrane helix</keyword>
<proteinExistence type="predicted"/>
<organism evidence="2 3">
    <name type="scientific">Flavobacterium johnsoniae</name>
    <name type="common">Cytophaga johnsonae</name>
    <dbReference type="NCBI Taxonomy" id="986"/>
    <lineage>
        <taxon>Bacteria</taxon>
        <taxon>Pseudomonadati</taxon>
        <taxon>Bacteroidota</taxon>
        <taxon>Flavobacteriia</taxon>
        <taxon>Flavobacteriales</taxon>
        <taxon>Flavobacteriaceae</taxon>
        <taxon>Flavobacterium</taxon>
    </lineage>
</organism>
<dbReference type="Proteomes" id="UP000184112">
    <property type="component" value="Unassembled WGS sequence"/>
</dbReference>
<evidence type="ECO:0000313" key="2">
    <source>
        <dbReference type="EMBL" id="SHH43078.1"/>
    </source>
</evidence>
<gene>
    <name evidence="2" type="ORF">SAMN05444388_110174</name>
</gene>
<dbReference type="RefSeq" id="WP_073410544.1">
    <property type="nucleotide sequence ID" value="NZ_FQWH01000010.1"/>
</dbReference>
<keyword evidence="1" id="KW-0812">Transmembrane</keyword>
<protein>
    <submittedName>
        <fullName evidence="2">Uncharacterized protein</fullName>
    </submittedName>
</protein>
<dbReference type="EMBL" id="FQWH01000010">
    <property type="protein sequence ID" value="SHH43078.1"/>
    <property type="molecule type" value="Genomic_DNA"/>
</dbReference>
<name>A0A1M5SXS8_FLAJO</name>
<dbReference type="AlphaFoldDB" id="A0A1M5SXS8"/>
<evidence type="ECO:0000256" key="1">
    <source>
        <dbReference type="SAM" id="Phobius"/>
    </source>
</evidence>
<accession>A0A1M5SXS8</accession>